<reference evidence="1" key="1">
    <citation type="submission" date="2020-11" db="EMBL/GenBank/DDBJ databases">
        <authorList>
            <consortium name="DOE Joint Genome Institute"/>
            <person name="Ahrendt S."/>
            <person name="Riley R."/>
            <person name="Andreopoulos W."/>
            <person name="Labutti K."/>
            <person name="Pangilinan J."/>
            <person name="Ruiz-Duenas F.J."/>
            <person name="Barrasa J.M."/>
            <person name="Sanchez-Garcia M."/>
            <person name="Camarero S."/>
            <person name="Miyauchi S."/>
            <person name="Serrano A."/>
            <person name="Linde D."/>
            <person name="Babiker R."/>
            <person name="Drula E."/>
            <person name="Ayuso-Fernandez I."/>
            <person name="Pacheco R."/>
            <person name="Padilla G."/>
            <person name="Ferreira P."/>
            <person name="Barriuso J."/>
            <person name="Kellner H."/>
            <person name="Castanera R."/>
            <person name="Alfaro M."/>
            <person name="Ramirez L."/>
            <person name="Pisabarro A.G."/>
            <person name="Kuo A."/>
            <person name="Tritt A."/>
            <person name="Lipzen A."/>
            <person name="He G."/>
            <person name="Yan M."/>
            <person name="Ng V."/>
            <person name="Cullen D."/>
            <person name="Martin F."/>
            <person name="Rosso M.-N."/>
            <person name="Henrissat B."/>
            <person name="Hibbett D."/>
            <person name="Martinez A.T."/>
            <person name="Grigoriev I.V."/>
        </authorList>
    </citation>
    <scope>NUCLEOTIDE SEQUENCE</scope>
    <source>
        <strain evidence="1">ATCC 90797</strain>
    </source>
</reference>
<keyword evidence="2" id="KW-1185">Reference proteome</keyword>
<dbReference type="Proteomes" id="UP000807025">
    <property type="component" value="Unassembled WGS sequence"/>
</dbReference>
<proteinExistence type="predicted"/>
<organism evidence="1 2">
    <name type="scientific">Pleurotus eryngii</name>
    <name type="common">Boletus of the steppes</name>
    <dbReference type="NCBI Taxonomy" id="5323"/>
    <lineage>
        <taxon>Eukaryota</taxon>
        <taxon>Fungi</taxon>
        <taxon>Dikarya</taxon>
        <taxon>Basidiomycota</taxon>
        <taxon>Agaricomycotina</taxon>
        <taxon>Agaricomycetes</taxon>
        <taxon>Agaricomycetidae</taxon>
        <taxon>Agaricales</taxon>
        <taxon>Pleurotineae</taxon>
        <taxon>Pleurotaceae</taxon>
        <taxon>Pleurotus</taxon>
    </lineage>
</organism>
<evidence type="ECO:0000313" key="1">
    <source>
        <dbReference type="EMBL" id="KAF9500543.1"/>
    </source>
</evidence>
<gene>
    <name evidence="1" type="ORF">BDN71DRAFT_1440640</name>
</gene>
<protein>
    <submittedName>
        <fullName evidence="1">Uncharacterized protein</fullName>
    </submittedName>
</protein>
<dbReference type="EMBL" id="MU154527">
    <property type="protein sequence ID" value="KAF9500543.1"/>
    <property type="molecule type" value="Genomic_DNA"/>
</dbReference>
<sequence>MIYSFTLRLPVEPLYCLCELASEICRALNHVASSAEIAGCAIRQRKFIKPNSANDEVCHSRMDTWTLRYRRPWMIERVDKLLSSVQTKTGDSNSRTIGCSA</sequence>
<accession>A0A9P6DJH9</accession>
<name>A0A9P6DJH9_PLEER</name>
<dbReference type="AlphaFoldDB" id="A0A9P6DJH9"/>
<comment type="caution">
    <text evidence="1">The sequence shown here is derived from an EMBL/GenBank/DDBJ whole genome shotgun (WGS) entry which is preliminary data.</text>
</comment>
<evidence type="ECO:0000313" key="2">
    <source>
        <dbReference type="Proteomes" id="UP000807025"/>
    </source>
</evidence>